<evidence type="ECO:0000256" key="3">
    <source>
        <dbReference type="ARBA" id="ARBA00023002"/>
    </source>
</evidence>
<keyword evidence="2" id="KW-0285">Flavoprotein</keyword>
<sequence>MTKIESWGRLSTPAHTLVTLSSVTNAPDIIANTRGPSLPYGNGRSYGDSCLNPSGTLWETRALDRLISFSSESGLLTCEPGVLLADIQRLLIPRGWTLPVTPGTQLITVGGAIANDVHGKNHHRHGSFCDHVTTLELARTDGKRLTCSKEHNTDWFAATAGGLGLTGVILSATIQLKTACGPWLTTESIPYHSLDEFFFLSDESESEWEHTVSWIDCTSQRGVRGIFMRGNPSPRRDIPEERPQKLSLPFIPPMSLVNRFSLPLFNSIYFHQQSKRTGIQIQHYKPFFYPLDSIKHWNRAYGRRGFYQYQSVVPRKHREDATAEMLNEIKRSGQGSMLAVLKTFGARQPPGLMSFPMEGVTLALDFPNRNTTTLKLFERLDAIIRAAHGRIYPAKDARMPRELFELGYPNLQKFQNFRDPGISSSLSRRLTGS</sequence>
<dbReference type="PANTHER" id="PTHR13878:SF53">
    <property type="entry name" value="CYTOKININ DEHYDROGENASE 6"/>
    <property type="match status" value="1"/>
</dbReference>
<evidence type="ECO:0000313" key="6">
    <source>
        <dbReference type="Proteomes" id="UP000050416"/>
    </source>
</evidence>
<keyword evidence="3" id="KW-0560">Oxidoreductase</keyword>
<proteinExistence type="inferred from homology"/>
<dbReference type="PROSITE" id="PS51387">
    <property type="entry name" value="FAD_PCMH"/>
    <property type="match status" value="1"/>
</dbReference>
<dbReference type="InterPro" id="IPR016166">
    <property type="entry name" value="FAD-bd_PCMH"/>
</dbReference>
<dbReference type="InterPro" id="IPR016169">
    <property type="entry name" value="FAD-bd_PCMH_sub2"/>
</dbReference>
<comment type="caution">
    <text evidence="5">The sequence shown here is derived from an EMBL/GenBank/DDBJ whole genome shotgun (WGS) entry which is preliminary data.</text>
</comment>
<feature type="domain" description="FAD-binding PCMH-type" evidence="4">
    <location>
        <begin position="10"/>
        <end position="179"/>
    </location>
</feature>
<organism evidence="5 6">
    <name type="scientific">Marinobacter excellens HL-55</name>
    <dbReference type="NCBI Taxonomy" id="1305731"/>
    <lineage>
        <taxon>Bacteria</taxon>
        <taxon>Pseudomonadati</taxon>
        <taxon>Pseudomonadota</taxon>
        <taxon>Gammaproteobacteria</taxon>
        <taxon>Pseudomonadales</taxon>
        <taxon>Marinobacteraceae</taxon>
        <taxon>Marinobacter</taxon>
    </lineage>
</organism>
<dbReference type="STRING" id="1305731.GCA_000934705_01384"/>
<dbReference type="PATRIC" id="fig|1305731.5.peg.3276"/>
<evidence type="ECO:0000259" key="4">
    <source>
        <dbReference type="PROSITE" id="PS51387"/>
    </source>
</evidence>
<accession>A0A0P7ZMD8</accession>
<dbReference type="EMBL" id="LJZQ01000002">
    <property type="protein sequence ID" value="KPQ30435.1"/>
    <property type="molecule type" value="Genomic_DNA"/>
</dbReference>
<dbReference type="Pfam" id="PF01565">
    <property type="entry name" value="FAD_binding_4"/>
    <property type="match status" value="1"/>
</dbReference>
<dbReference type="InterPro" id="IPR050432">
    <property type="entry name" value="FAD-linked_Oxidoreductases_BP"/>
</dbReference>
<dbReference type="SUPFAM" id="SSF56176">
    <property type="entry name" value="FAD-binding/transporter-associated domain-like"/>
    <property type="match status" value="1"/>
</dbReference>
<keyword evidence="2" id="KW-0274">FAD</keyword>
<dbReference type="GO" id="GO:0016491">
    <property type="term" value="F:oxidoreductase activity"/>
    <property type="evidence" value="ECO:0007669"/>
    <property type="project" value="UniProtKB-KW"/>
</dbReference>
<name>A0A0P7ZMD8_9GAMM</name>
<dbReference type="InterPro" id="IPR036318">
    <property type="entry name" value="FAD-bd_PCMH-like_sf"/>
</dbReference>
<evidence type="ECO:0000313" key="5">
    <source>
        <dbReference type="EMBL" id="KPQ30435.1"/>
    </source>
</evidence>
<dbReference type="OrthoDB" id="143770at2"/>
<gene>
    <name evidence="5" type="ORF">HLUCCX14_02440</name>
</gene>
<dbReference type="InterPro" id="IPR006094">
    <property type="entry name" value="Oxid_FAD_bind_N"/>
</dbReference>
<protein>
    <submittedName>
        <fullName evidence="5">FAD/FMN-containing dehydrogenase</fullName>
    </submittedName>
</protein>
<dbReference type="PANTHER" id="PTHR13878">
    <property type="entry name" value="GULONOLACTONE OXIDASE"/>
    <property type="match status" value="1"/>
</dbReference>
<reference evidence="5 6" key="1">
    <citation type="submission" date="2015-09" db="EMBL/GenBank/DDBJ databases">
        <title>Identification and resolution of microdiversity through metagenomic sequencing of parallel consortia.</title>
        <authorList>
            <person name="Nelson W.C."/>
            <person name="Romine M.F."/>
            <person name="Lindemann S.R."/>
        </authorList>
    </citation>
    <scope>NUCLEOTIDE SEQUENCE [LARGE SCALE GENOMIC DNA]</scope>
    <source>
        <strain evidence="5">HL-55</strain>
    </source>
</reference>
<dbReference type="AlphaFoldDB" id="A0A0P7ZMD8"/>
<dbReference type="Proteomes" id="UP000050416">
    <property type="component" value="Unassembled WGS sequence"/>
</dbReference>
<evidence type="ECO:0000256" key="1">
    <source>
        <dbReference type="ARBA" id="ARBA00005466"/>
    </source>
</evidence>
<comment type="similarity">
    <text evidence="1">Belongs to the oxygen-dependent FAD-linked oxidoreductase family.</text>
</comment>
<dbReference type="GO" id="GO:0071949">
    <property type="term" value="F:FAD binding"/>
    <property type="evidence" value="ECO:0007669"/>
    <property type="project" value="InterPro"/>
</dbReference>
<evidence type="ECO:0000256" key="2">
    <source>
        <dbReference type="ARBA" id="ARBA00022827"/>
    </source>
</evidence>
<dbReference type="Gene3D" id="3.30.465.10">
    <property type="match status" value="1"/>
</dbReference>